<dbReference type="PROSITE" id="PS50977">
    <property type="entry name" value="HTH_TETR_2"/>
    <property type="match status" value="1"/>
</dbReference>
<feature type="domain" description="HTH tetR-type" evidence="3">
    <location>
        <begin position="24"/>
        <end position="84"/>
    </location>
</feature>
<evidence type="ECO:0000256" key="1">
    <source>
        <dbReference type="ARBA" id="ARBA00023125"/>
    </source>
</evidence>
<dbReference type="InterPro" id="IPR001647">
    <property type="entry name" value="HTH_TetR"/>
</dbReference>
<sequence length="228" mass="26802">MDRLLQGVQIRINEKLFLKDPESSSLGKRIIEFSIQLIDEIGFESFTFKKLGKEIGSNESSIYRYFENKHKLLLYLTSWYWGWMEYQLVFATHSIKNPKEKLLKSIIIITREIKEDSAFSHVNEVLLNQIVINEYSKAYLTKEVDAENKEGYYAIYKRLVGRLSEMIAEVDADYEYPTSLASTILENGLHQHYLREHFPSLTDCNERVTPTQYLTHLVFNTLKQNLNE</sequence>
<keyword evidence="5" id="KW-1185">Reference proteome</keyword>
<evidence type="ECO:0000313" key="4">
    <source>
        <dbReference type="EMBL" id="VXB33553.1"/>
    </source>
</evidence>
<dbReference type="SUPFAM" id="SSF46689">
    <property type="entry name" value="Homeodomain-like"/>
    <property type="match status" value="1"/>
</dbReference>
<dbReference type="PRINTS" id="PR00455">
    <property type="entry name" value="HTHTETR"/>
</dbReference>
<reference evidence="4 5" key="1">
    <citation type="submission" date="2019-10" db="EMBL/GenBank/DDBJ databases">
        <authorList>
            <person name="Karimi E."/>
        </authorList>
    </citation>
    <scope>NUCLEOTIDE SEQUENCE [LARGE SCALE GENOMIC DNA]</scope>
    <source>
        <strain evidence="4">Maribacter sp. 151</strain>
    </source>
</reference>
<dbReference type="InterPro" id="IPR009057">
    <property type="entry name" value="Homeodomain-like_sf"/>
</dbReference>
<organism evidence="4 5">
    <name type="scientific">Maribacter litoralis</name>
    <dbReference type="NCBI Taxonomy" id="2059726"/>
    <lineage>
        <taxon>Bacteria</taxon>
        <taxon>Pseudomonadati</taxon>
        <taxon>Bacteroidota</taxon>
        <taxon>Flavobacteriia</taxon>
        <taxon>Flavobacteriales</taxon>
        <taxon>Flavobacteriaceae</taxon>
        <taxon>Maribacter</taxon>
    </lineage>
</organism>
<gene>
    <name evidence="4" type="ORF">MARI151_20351</name>
</gene>
<dbReference type="Gene3D" id="1.10.357.10">
    <property type="entry name" value="Tetracycline Repressor, domain 2"/>
    <property type="match status" value="1"/>
</dbReference>
<dbReference type="AlphaFoldDB" id="A0A653PV70"/>
<protein>
    <submittedName>
        <fullName evidence="4">Transcriptional regulator, TetR family</fullName>
    </submittedName>
</protein>
<dbReference type="Proteomes" id="UP000430202">
    <property type="component" value="Unassembled WGS sequence"/>
</dbReference>
<accession>A0A653PV70</accession>
<dbReference type="Pfam" id="PF00440">
    <property type="entry name" value="TetR_N"/>
    <property type="match status" value="1"/>
</dbReference>
<proteinExistence type="predicted"/>
<dbReference type="RefSeq" id="WP_159302266.1">
    <property type="nucleotide sequence ID" value="NZ_LR733271.1"/>
</dbReference>
<feature type="DNA-binding region" description="H-T-H motif" evidence="2">
    <location>
        <begin position="47"/>
        <end position="66"/>
    </location>
</feature>
<evidence type="ECO:0000313" key="5">
    <source>
        <dbReference type="Proteomes" id="UP000430202"/>
    </source>
</evidence>
<dbReference type="GO" id="GO:0003677">
    <property type="term" value="F:DNA binding"/>
    <property type="evidence" value="ECO:0007669"/>
    <property type="project" value="UniProtKB-UniRule"/>
</dbReference>
<evidence type="ECO:0000256" key="2">
    <source>
        <dbReference type="PROSITE-ProRule" id="PRU00335"/>
    </source>
</evidence>
<dbReference type="EMBL" id="CABWLR010000002">
    <property type="protein sequence ID" value="VXB33553.1"/>
    <property type="molecule type" value="Genomic_DNA"/>
</dbReference>
<evidence type="ECO:0000259" key="3">
    <source>
        <dbReference type="PROSITE" id="PS50977"/>
    </source>
</evidence>
<keyword evidence="1 2" id="KW-0238">DNA-binding</keyword>
<name>A0A653PV70_9FLAO</name>